<protein>
    <submittedName>
        <fullName evidence="2">Uncharacterized protein</fullName>
    </submittedName>
</protein>
<organism evidence="2 6">
    <name type="scientific">Adineta steineri</name>
    <dbReference type="NCBI Taxonomy" id="433720"/>
    <lineage>
        <taxon>Eukaryota</taxon>
        <taxon>Metazoa</taxon>
        <taxon>Spiralia</taxon>
        <taxon>Gnathifera</taxon>
        <taxon>Rotifera</taxon>
        <taxon>Eurotatoria</taxon>
        <taxon>Bdelloidea</taxon>
        <taxon>Adinetida</taxon>
        <taxon>Adinetidae</taxon>
        <taxon>Adineta</taxon>
    </lineage>
</organism>
<dbReference type="EMBL" id="CAJNOM010003550">
    <property type="protein sequence ID" value="CAF1646829.1"/>
    <property type="molecule type" value="Genomic_DNA"/>
</dbReference>
<reference evidence="2" key="1">
    <citation type="submission" date="2021-02" db="EMBL/GenBank/DDBJ databases">
        <authorList>
            <person name="Nowell W R."/>
        </authorList>
    </citation>
    <scope>NUCLEOTIDE SEQUENCE</scope>
</reference>
<dbReference type="EMBL" id="CAJNOI010003202">
    <property type="protein sequence ID" value="CAF1509218.1"/>
    <property type="molecule type" value="Genomic_DNA"/>
</dbReference>
<gene>
    <name evidence="2" type="ORF">BJG266_LOCUS43621</name>
    <name evidence="1" type="ORF">IZO911_LOCUS42457</name>
    <name evidence="4" type="ORF">KXQ929_LOCUS28955</name>
    <name evidence="3" type="ORF">QVE165_LOCUS60556</name>
</gene>
<evidence type="ECO:0000313" key="4">
    <source>
        <dbReference type="EMBL" id="CAF4009034.1"/>
    </source>
</evidence>
<evidence type="ECO:0000313" key="2">
    <source>
        <dbReference type="EMBL" id="CAF1509218.1"/>
    </source>
</evidence>
<comment type="caution">
    <text evidence="2">The sequence shown here is derived from an EMBL/GenBank/DDBJ whole genome shotgun (WGS) entry which is preliminary data.</text>
</comment>
<proteinExistence type="predicted"/>
<dbReference type="Proteomes" id="UP000663832">
    <property type="component" value="Unassembled WGS sequence"/>
</dbReference>
<dbReference type="EMBL" id="CAJOBB010002928">
    <property type="protein sequence ID" value="CAF4009034.1"/>
    <property type="molecule type" value="Genomic_DNA"/>
</dbReference>
<dbReference type="AlphaFoldDB" id="A0A815TVN0"/>
<evidence type="ECO:0000313" key="3">
    <source>
        <dbReference type="EMBL" id="CAF1646829.1"/>
    </source>
</evidence>
<name>A0A815TVN0_9BILA</name>
<dbReference type="Proteomes" id="UP000663868">
    <property type="component" value="Unassembled WGS sequence"/>
</dbReference>
<dbReference type="OrthoDB" id="10124481at2759"/>
<evidence type="ECO:0000313" key="5">
    <source>
        <dbReference type="Proteomes" id="UP000663832"/>
    </source>
</evidence>
<sequence length="112" mass="13267">MTIIKSNKNSKKIFDCFYADIIDDRDPNDRRTFQTNYLTPYCRRPLSIDPINKIQGHIESTYTFKNVRLRGIISEDLLQWSLLIDIIGQYSIYLIKNDTEFDEFIFNNCSSL</sequence>
<dbReference type="Proteomes" id="UP000663877">
    <property type="component" value="Unassembled WGS sequence"/>
</dbReference>
<dbReference type="EMBL" id="CAJNOE010001823">
    <property type="protein sequence ID" value="CAF1452639.1"/>
    <property type="molecule type" value="Genomic_DNA"/>
</dbReference>
<evidence type="ECO:0000313" key="6">
    <source>
        <dbReference type="Proteomes" id="UP000663877"/>
    </source>
</evidence>
<keyword evidence="5" id="KW-1185">Reference proteome</keyword>
<dbReference type="Proteomes" id="UP000663860">
    <property type="component" value="Unassembled WGS sequence"/>
</dbReference>
<accession>A0A815TVN0</accession>
<evidence type="ECO:0000313" key="1">
    <source>
        <dbReference type="EMBL" id="CAF1452639.1"/>
    </source>
</evidence>